<dbReference type="InterPro" id="IPR000719">
    <property type="entry name" value="Prot_kinase_dom"/>
</dbReference>
<dbReference type="SMART" id="SM00671">
    <property type="entry name" value="SEL1"/>
    <property type="match status" value="13"/>
</dbReference>
<keyword evidence="3" id="KW-1185">Reference proteome</keyword>
<dbReference type="EMBL" id="JAPFFF010000024">
    <property type="protein sequence ID" value="KAK8850219.1"/>
    <property type="molecule type" value="Genomic_DNA"/>
</dbReference>
<dbReference type="SUPFAM" id="SSF56112">
    <property type="entry name" value="Protein kinase-like (PK-like)"/>
    <property type="match status" value="1"/>
</dbReference>
<proteinExistence type="predicted"/>
<sequence length="1092" mass="127738">MNKSTDIIESFLKLPEFLSSSKAKFEKPVFREIFQNYSFFVITENTFLKENQKQIMDENIKESKIMIIDEIINQDDETNEQYLILCFEKTITIIESSIALEYIIRNKLISISNFSFCFLNDTKSIFEEKVTLGNREIKTDCIFLEELESLKEGLWIYTSEKSMSYIWSILRTSISAYLIKKSYFQRNKNRIEAFILESEKYLESGQIQEEIIREEEYIELRRVGIGGSFSPLLIYHIKRGELFVIKKPYGSSEQEKLISRESENYNKIRHPFLPKYYGRVKDKNYNVIEFIEGSTLENIEKIGLAIKDKIKIIFELMLIFEYFRDNKLIYRDLKPNNVMIDSNKNIVLIDFDRLIDDTENAHSIDADNIFIAPEVYTSNKYSYESDIYSVGKMIEYVLNEIKEIPFLNDIIHKCTNERSIDRPLISDIIQLFISQIQDEIQIERCFFNFKELFNIFGHINHLSSVYSFRYNTNKKFHYSALATSSKYPEMSYYSDINKCNHPFTLSINQVFSEAQNALGLIYLNGEFVPEDITKAIHYLSLAANQNHPEAQFYLGFIYSIKEYAVFDINKSIHYLSLAANQNHPEAQFNLGFIYSKNIYGLFDINKSIHYLSLAANQNIPEAQFYLGIIYSTEKYGVFDINKSIYYLSLAANQNIPEAQFYLGIIYSIEEYAVFDINKSIHYLSLAANQNHPEAQFNLGFIYSIKEYGVFDINKSIHYYTLAANQNHPEAQFNLGFIYLKDIYGLFDINKSIHYLSLAANHNIPEAQYNLGNIYSTDKYGVFDINKSIHYLSLAANQNIPEAQFYLGIIYLKGQYVTPDIDKTVHYFTLASNKNISIAQYCLGCIYYSSRYYRQDIKKGRYYIMLSSRNGFRQANFAHGFLLQEGKSVERNMIEAVHYYKEASSFNNQYAKNNLGIIYKHGFDQIEGNASNAIVYFEEAIRQKNDILSMYNLAHIYIFDETIKGDINKSIELLTKSIEFKHSQILLSLILIKKCGNNISLIKKEIERIAKANDNSEILIIIDLITKSQLLDRSRFEFIYEIYRSMDFLYDIELESINSYELRDMNKRKTFPNNGNLKNISKEFYEGFGNDLL</sequence>
<dbReference type="PROSITE" id="PS00108">
    <property type="entry name" value="PROTEIN_KINASE_ST"/>
    <property type="match status" value="1"/>
</dbReference>
<dbReference type="PROSITE" id="PS50011">
    <property type="entry name" value="PROTEIN_KINASE_DOM"/>
    <property type="match status" value="1"/>
</dbReference>
<dbReference type="PANTHER" id="PTHR43628">
    <property type="entry name" value="ACTIVATOR OF C KINASE PROTEIN 1-RELATED"/>
    <property type="match status" value="1"/>
</dbReference>
<name>A0ABR2HND4_9EUKA</name>
<dbReference type="CDD" id="cd00180">
    <property type="entry name" value="PKc"/>
    <property type="match status" value="1"/>
</dbReference>
<comment type="caution">
    <text evidence="2">The sequence shown here is derived from an EMBL/GenBank/DDBJ whole genome shotgun (WGS) entry which is preliminary data.</text>
</comment>
<dbReference type="InterPro" id="IPR006597">
    <property type="entry name" value="Sel1-like"/>
</dbReference>
<dbReference type="Pfam" id="PF08238">
    <property type="entry name" value="Sel1"/>
    <property type="match status" value="13"/>
</dbReference>
<dbReference type="Gene3D" id="1.25.40.10">
    <property type="entry name" value="Tetratricopeptide repeat domain"/>
    <property type="match status" value="3"/>
</dbReference>
<dbReference type="InterPro" id="IPR011009">
    <property type="entry name" value="Kinase-like_dom_sf"/>
</dbReference>
<dbReference type="SMART" id="SM00220">
    <property type="entry name" value="S_TKc"/>
    <property type="match status" value="1"/>
</dbReference>
<dbReference type="Proteomes" id="UP001470230">
    <property type="component" value="Unassembled WGS sequence"/>
</dbReference>
<dbReference type="SUPFAM" id="SSF81901">
    <property type="entry name" value="HCP-like"/>
    <property type="match status" value="3"/>
</dbReference>
<protein>
    <recommendedName>
        <fullName evidence="1">Protein kinase domain-containing protein</fullName>
    </recommendedName>
</protein>
<dbReference type="PANTHER" id="PTHR43628:SF1">
    <property type="entry name" value="CHITIN SYNTHASE REGULATORY FACTOR 2-RELATED"/>
    <property type="match status" value="1"/>
</dbReference>
<dbReference type="Pfam" id="PF00069">
    <property type="entry name" value="Pkinase"/>
    <property type="match status" value="1"/>
</dbReference>
<accession>A0ABR2HND4</accession>
<reference evidence="2 3" key="1">
    <citation type="submission" date="2024-04" db="EMBL/GenBank/DDBJ databases">
        <title>Tritrichomonas musculus Genome.</title>
        <authorList>
            <person name="Alves-Ferreira E."/>
            <person name="Grigg M."/>
            <person name="Lorenzi H."/>
            <person name="Galac M."/>
        </authorList>
    </citation>
    <scope>NUCLEOTIDE SEQUENCE [LARGE SCALE GENOMIC DNA]</scope>
    <source>
        <strain evidence="2 3">EAF2021</strain>
    </source>
</reference>
<organism evidence="2 3">
    <name type="scientific">Tritrichomonas musculus</name>
    <dbReference type="NCBI Taxonomy" id="1915356"/>
    <lineage>
        <taxon>Eukaryota</taxon>
        <taxon>Metamonada</taxon>
        <taxon>Parabasalia</taxon>
        <taxon>Tritrichomonadida</taxon>
        <taxon>Tritrichomonadidae</taxon>
        <taxon>Tritrichomonas</taxon>
    </lineage>
</organism>
<dbReference type="InterPro" id="IPR052945">
    <property type="entry name" value="Mitotic_Regulator"/>
</dbReference>
<dbReference type="InterPro" id="IPR008271">
    <property type="entry name" value="Ser/Thr_kinase_AS"/>
</dbReference>
<evidence type="ECO:0000313" key="2">
    <source>
        <dbReference type="EMBL" id="KAK8850219.1"/>
    </source>
</evidence>
<evidence type="ECO:0000313" key="3">
    <source>
        <dbReference type="Proteomes" id="UP001470230"/>
    </source>
</evidence>
<gene>
    <name evidence="2" type="ORF">M9Y10_018343</name>
</gene>
<dbReference type="InterPro" id="IPR011990">
    <property type="entry name" value="TPR-like_helical_dom_sf"/>
</dbReference>
<dbReference type="Gene3D" id="1.10.510.10">
    <property type="entry name" value="Transferase(Phosphotransferase) domain 1"/>
    <property type="match status" value="1"/>
</dbReference>
<evidence type="ECO:0000259" key="1">
    <source>
        <dbReference type="PROSITE" id="PS50011"/>
    </source>
</evidence>
<feature type="domain" description="Protein kinase" evidence="1">
    <location>
        <begin position="217"/>
        <end position="504"/>
    </location>
</feature>